<dbReference type="Proteomes" id="UP001336835">
    <property type="component" value="Unassembled WGS sequence"/>
</dbReference>
<dbReference type="EMBL" id="JAZDQT010000002">
    <property type="protein sequence ID" value="MEE1945950.1"/>
    <property type="molecule type" value="Genomic_DNA"/>
</dbReference>
<evidence type="ECO:0000256" key="2">
    <source>
        <dbReference type="SAM" id="Phobius"/>
    </source>
</evidence>
<evidence type="ECO:0000256" key="1">
    <source>
        <dbReference type="SAM" id="MobiDB-lite"/>
    </source>
</evidence>
<evidence type="ECO:0000313" key="4">
    <source>
        <dbReference type="Proteomes" id="UP001336835"/>
    </source>
</evidence>
<organism evidence="3 4">
    <name type="scientific">Pedobacter albus</name>
    <dbReference type="NCBI Taxonomy" id="3113905"/>
    <lineage>
        <taxon>Bacteria</taxon>
        <taxon>Pseudomonadati</taxon>
        <taxon>Bacteroidota</taxon>
        <taxon>Sphingobacteriia</taxon>
        <taxon>Sphingobacteriales</taxon>
        <taxon>Sphingobacteriaceae</taxon>
        <taxon>Pedobacter</taxon>
    </lineage>
</organism>
<keyword evidence="4" id="KW-1185">Reference proteome</keyword>
<reference evidence="3 4" key="1">
    <citation type="submission" date="2024-01" db="EMBL/GenBank/DDBJ databases">
        <title>Pedobacter sp. nov., isolated from fresh soil.</title>
        <authorList>
            <person name="Le N.T.T."/>
        </authorList>
    </citation>
    <scope>NUCLEOTIDE SEQUENCE [LARGE SCALE GENOMIC DNA]</scope>
    <source>
        <strain evidence="3 4">KR3-3</strain>
    </source>
</reference>
<accession>A0ABU7I8Z4</accession>
<feature type="transmembrane region" description="Helical" evidence="2">
    <location>
        <begin position="38"/>
        <end position="59"/>
    </location>
</feature>
<comment type="caution">
    <text evidence="3">The sequence shown here is derived from an EMBL/GenBank/DDBJ whole genome shotgun (WGS) entry which is preliminary data.</text>
</comment>
<sequence>MIKVLKLQKAVYAILLGIVALIAAQVMSSHKIAGSGIVLGASGLLLILGACLFLYPILFAKKTDKDGKSVELKPVSAEPLESEEVQ</sequence>
<name>A0ABU7I8Z4_9SPHI</name>
<dbReference type="RefSeq" id="WP_330108268.1">
    <property type="nucleotide sequence ID" value="NZ_JAZDQT010000002.1"/>
</dbReference>
<keyword evidence="2" id="KW-1133">Transmembrane helix</keyword>
<gene>
    <name evidence="3" type="ORF">VRU48_12590</name>
</gene>
<keyword evidence="2" id="KW-0472">Membrane</keyword>
<protein>
    <submittedName>
        <fullName evidence="3">Isoleucyl-tRNA synthetase</fullName>
    </submittedName>
</protein>
<feature type="region of interest" description="Disordered" evidence="1">
    <location>
        <begin position="66"/>
        <end position="86"/>
    </location>
</feature>
<evidence type="ECO:0000313" key="3">
    <source>
        <dbReference type="EMBL" id="MEE1945950.1"/>
    </source>
</evidence>
<proteinExistence type="predicted"/>
<keyword evidence="2" id="KW-0812">Transmembrane</keyword>